<dbReference type="PANTHER" id="PTHR38432:SF1">
    <property type="entry name" value="TELA-LIKE PROTEIN SAOUHSC_01408"/>
    <property type="match status" value="1"/>
</dbReference>
<dbReference type="RefSeq" id="WP_051547254.1">
    <property type="nucleotide sequence ID" value="NZ_JAJA02000001.1"/>
</dbReference>
<dbReference type="Pfam" id="PF05816">
    <property type="entry name" value="TelA"/>
    <property type="match status" value="1"/>
</dbReference>
<sequence>MTMQTSSQTQEETSVLTLDMPEPAAIVREPDQASAMIPFKDELRTQLLSQADGFIQDLLTLDPHSEDFRSRVDSAFRLGRKEIGDSTLLTNKFLDKSFVKDADSPAFKVMSEMRMLFEDLNPSKEGDLLGVHKLLGLIPFGNKLRAYLLRFDAAGDSIRKTIDHLYGVQDELARDDQALYATMQKLLEALTRLKAADMFANELDAKLSAAIDGLKATDPARAKAVEQEVLFYVRQASQDIKTQILVCINGYKMLEGLRKTGRELRNGCDRMATIGMSSLSIAVTLARAQGYQIKVMDALASSSKAIEGLIASTSTQFGQHVDRVAEFQSNPLIGVQALQTAFDTTFAALDRMDEFRGKAIQTMGVNIGNLKTLIDKGEARMNREGTAIAAMQHATAAPAGPVAL</sequence>
<protein>
    <recommendedName>
        <fullName evidence="4">Toxic anion resistance protein</fullName>
    </recommendedName>
</protein>
<comment type="similarity">
    <text evidence="1">Belongs to the TelA family.</text>
</comment>
<evidence type="ECO:0000313" key="3">
    <source>
        <dbReference type="Proteomes" id="UP000023435"/>
    </source>
</evidence>
<dbReference type="InterPro" id="IPR008863">
    <property type="entry name" value="Toxic_anion-R_TelA"/>
</dbReference>
<comment type="caution">
    <text evidence="2">The sequence shown here is derived from an EMBL/GenBank/DDBJ whole genome shotgun (WGS) entry which is preliminary data.</text>
</comment>
<gene>
    <name evidence="2" type="ORF">AZ78_3154</name>
</gene>
<reference evidence="2 3" key="1">
    <citation type="journal article" date="2014" name="Genome Announc.">
        <title>Draft Genome Sequence of Lysobacter capsici AZ78, a Bacterium Antagonistic to Plant-Pathogenic Oomycetes.</title>
        <authorList>
            <person name="Puopolo G."/>
            <person name="Sonego P."/>
            <person name="Engelen K."/>
            <person name="Pertot I."/>
        </authorList>
    </citation>
    <scope>NUCLEOTIDE SEQUENCE [LARGE SCALE GENOMIC DNA]</scope>
    <source>
        <strain evidence="2 3">AZ78</strain>
    </source>
</reference>
<dbReference type="AlphaFoldDB" id="A0A120AH47"/>
<keyword evidence="3" id="KW-1185">Reference proteome</keyword>
<evidence type="ECO:0000313" key="2">
    <source>
        <dbReference type="EMBL" id="KWS05602.1"/>
    </source>
</evidence>
<evidence type="ECO:0000256" key="1">
    <source>
        <dbReference type="ARBA" id="ARBA00005541"/>
    </source>
</evidence>
<name>A0A120AH47_9GAMM</name>
<dbReference type="EMBL" id="JAJA02000001">
    <property type="protein sequence ID" value="KWS05602.1"/>
    <property type="molecule type" value="Genomic_DNA"/>
</dbReference>
<dbReference type="Proteomes" id="UP000023435">
    <property type="component" value="Unassembled WGS sequence"/>
</dbReference>
<evidence type="ECO:0008006" key="4">
    <source>
        <dbReference type="Google" id="ProtNLM"/>
    </source>
</evidence>
<proteinExistence type="inferred from homology"/>
<organism evidence="2 3">
    <name type="scientific">Lysobacter capsici AZ78</name>
    <dbReference type="NCBI Taxonomy" id="1444315"/>
    <lineage>
        <taxon>Bacteria</taxon>
        <taxon>Pseudomonadati</taxon>
        <taxon>Pseudomonadota</taxon>
        <taxon>Gammaproteobacteria</taxon>
        <taxon>Lysobacterales</taxon>
        <taxon>Lysobacteraceae</taxon>
        <taxon>Lysobacter</taxon>
    </lineage>
</organism>
<dbReference type="PANTHER" id="PTHR38432">
    <property type="entry name" value="TELA-LIKE PROTEIN SAOUHSC_01408"/>
    <property type="match status" value="1"/>
</dbReference>
<accession>A0A120AH47</accession>
<dbReference type="OrthoDB" id="1654346at2"/>